<dbReference type="Proteomes" id="UP000326062">
    <property type="component" value="Chromosome 8"/>
</dbReference>
<evidence type="ECO:0000313" key="3">
    <source>
        <dbReference type="EMBL" id="KAB0375333.1"/>
    </source>
</evidence>
<feature type="compositionally biased region" description="Low complexity" evidence="1">
    <location>
        <begin position="99"/>
        <end position="112"/>
    </location>
</feature>
<dbReference type="EMBL" id="VCEB01000007">
    <property type="protein sequence ID" value="KAB0375333.1"/>
    <property type="molecule type" value="Genomic_DNA"/>
</dbReference>
<organism evidence="3 4">
    <name type="scientific">Muntiacus reevesi</name>
    <name type="common">Reeves' muntjac</name>
    <name type="synonym">Cervus reevesi</name>
    <dbReference type="NCBI Taxonomy" id="9886"/>
    <lineage>
        <taxon>Eukaryota</taxon>
        <taxon>Metazoa</taxon>
        <taxon>Chordata</taxon>
        <taxon>Craniata</taxon>
        <taxon>Vertebrata</taxon>
        <taxon>Euteleostomi</taxon>
        <taxon>Mammalia</taxon>
        <taxon>Eutheria</taxon>
        <taxon>Laurasiatheria</taxon>
        <taxon>Artiodactyla</taxon>
        <taxon>Ruminantia</taxon>
        <taxon>Pecora</taxon>
        <taxon>Cervidae</taxon>
        <taxon>Muntiacinae</taxon>
        <taxon>Muntiacus</taxon>
    </lineage>
</organism>
<reference evidence="3 4" key="1">
    <citation type="submission" date="2019-06" db="EMBL/GenBank/DDBJ databases">
        <title>Discovery of a novel chromosome fission-fusion reversal in muntjac.</title>
        <authorList>
            <person name="Mudd A.B."/>
            <person name="Bredeson J.V."/>
            <person name="Baum R."/>
            <person name="Hockemeyer D."/>
            <person name="Rokhsar D.S."/>
        </authorList>
    </citation>
    <scope>NUCLEOTIDE SEQUENCE [LARGE SCALE GENOMIC DNA]</scope>
    <source>
        <strain evidence="3">UCam_UCB_Mr</strain>
        <tissue evidence="3">Fibroblast cell line</tissue>
    </source>
</reference>
<dbReference type="InterPro" id="IPR010999">
    <property type="entry name" value="Retrovr_matrix"/>
</dbReference>
<dbReference type="InterPro" id="IPR008919">
    <property type="entry name" value="Retrov_capsid_N"/>
</dbReference>
<protein>
    <recommendedName>
        <fullName evidence="2">Core shell protein Gag P30 domain-containing protein</fullName>
    </recommendedName>
</protein>
<evidence type="ECO:0000256" key="1">
    <source>
        <dbReference type="SAM" id="MobiDB-lite"/>
    </source>
</evidence>
<dbReference type="InterPro" id="IPR003036">
    <property type="entry name" value="Gag_P30"/>
</dbReference>
<dbReference type="InterPro" id="IPR050462">
    <property type="entry name" value="Retroviral_Gag-Pol_poly"/>
</dbReference>
<feature type="compositionally biased region" description="Polar residues" evidence="1">
    <location>
        <begin position="132"/>
        <end position="155"/>
    </location>
</feature>
<comment type="caution">
    <text evidence="3">The sequence shown here is derived from an EMBL/GenBank/DDBJ whole genome shotgun (WGS) entry which is preliminary data.</text>
</comment>
<feature type="region of interest" description="Disordered" evidence="1">
    <location>
        <begin position="92"/>
        <end position="156"/>
    </location>
</feature>
<dbReference type="Gene3D" id="1.10.375.10">
    <property type="entry name" value="Human Immunodeficiency Virus Type 1 Capsid Protein"/>
    <property type="match status" value="2"/>
</dbReference>
<evidence type="ECO:0000259" key="2">
    <source>
        <dbReference type="Pfam" id="PF02093"/>
    </source>
</evidence>
<sequence length="321" mass="36067">KIFKKGFAGDYRVKMTPRKPHNLCELSWLSSDVGWLPEDTLDIPTVQTVHQVFTGSPGPPNQFPYIDSWLLIAQTGKKPIFQGDPVEDQLLPLPYIPLTPQTPAQPALDPLPDSLPPPPPRCPPHHLMSKTPAPSQEGSGSAQPNKTQGPQQVNKAGSACTADLLNWKHHGPEYSNKPQAVTDFLESIFYTDQPTWDDSMPEMRPNWDFNTRKGQETLSYYHDALLHGLRVGVKKSTNMSKITTIQKPDKTPTSFYERLCEMFWIYTPFDPEKPKNQQMINAALLQKLEGFAGMNATQLLEVASKISRTKAVKPNEKQIKK</sequence>
<dbReference type="SUPFAM" id="SSF47836">
    <property type="entry name" value="Retroviral matrix proteins"/>
    <property type="match status" value="1"/>
</dbReference>
<dbReference type="PANTHER" id="PTHR33166">
    <property type="entry name" value="GAG_P30 DOMAIN-CONTAINING PROTEIN"/>
    <property type="match status" value="1"/>
</dbReference>
<gene>
    <name evidence="3" type="ORF">FD755_013825</name>
</gene>
<proteinExistence type="predicted"/>
<keyword evidence="4" id="KW-1185">Reference proteome</keyword>
<dbReference type="Gene3D" id="1.10.150.180">
    <property type="entry name" value="Gamma-retroviral matrix domain"/>
    <property type="match status" value="1"/>
</dbReference>
<dbReference type="GO" id="GO:0019068">
    <property type="term" value="P:virion assembly"/>
    <property type="evidence" value="ECO:0007669"/>
    <property type="project" value="InterPro"/>
</dbReference>
<dbReference type="SUPFAM" id="SSF47943">
    <property type="entry name" value="Retrovirus capsid protein, N-terminal core domain"/>
    <property type="match status" value="1"/>
</dbReference>
<feature type="compositionally biased region" description="Pro residues" evidence="1">
    <location>
        <begin position="113"/>
        <end position="122"/>
    </location>
</feature>
<dbReference type="Pfam" id="PF02093">
    <property type="entry name" value="Gag_p30"/>
    <property type="match status" value="1"/>
</dbReference>
<evidence type="ECO:0000313" key="4">
    <source>
        <dbReference type="Proteomes" id="UP000326062"/>
    </source>
</evidence>
<feature type="domain" description="Core shell protein Gag P30" evidence="2">
    <location>
        <begin position="199"/>
        <end position="282"/>
    </location>
</feature>
<name>A0A5N3XQK0_MUNRE</name>
<dbReference type="AlphaFoldDB" id="A0A5N3XQK0"/>
<accession>A0A5N3XQK0</accession>
<feature type="non-terminal residue" evidence="3">
    <location>
        <position position="1"/>
    </location>
</feature>
<dbReference type="InterPro" id="IPR036946">
    <property type="entry name" value="G_retro_matrix_sf"/>
</dbReference>